<comment type="caution">
    <text evidence="2">The sequence shown here is derived from an EMBL/GenBank/DDBJ whole genome shotgun (WGS) entry which is preliminary data.</text>
</comment>
<evidence type="ECO:0000313" key="3">
    <source>
        <dbReference type="Proteomes" id="UP001552299"/>
    </source>
</evidence>
<organism evidence="2 3">
    <name type="scientific">Dendrobium thyrsiflorum</name>
    <name type="common">Pinecone-like raceme dendrobium</name>
    <name type="synonym">Orchid</name>
    <dbReference type="NCBI Taxonomy" id="117978"/>
    <lineage>
        <taxon>Eukaryota</taxon>
        <taxon>Viridiplantae</taxon>
        <taxon>Streptophyta</taxon>
        <taxon>Embryophyta</taxon>
        <taxon>Tracheophyta</taxon>
        <taxon>Spermatophyta</taxon>
        <taxon>Magnoliopsida</taxon>
        <taxon>Liliopsida</taxon>
        <taxon>Asparagales</taxon>
        <taxon>Orchidaceae</taxon>
        <taxon>Epidendroideae</taxon>
        <taxon>Malaxideae</taxon>
        <taxon>Dendrobiinae</taxon>
        <taxon>Dendrobium</taxon>
    </lineage>
</organism>
<dbReference type="EMBL" id="JANQDX010000001">
    <property type="protein sequence ID" value="KAL0928808.1"/>
    <property type="molecule type" value="Genomic_DNA"/>
</dbReference>
<proteinExistence type="predicted"/>
<feature type="compositionally biased region" description="Low complexity" evidence="1">
    <location>
        <begin position="46"/>
        <end position="55"/>
    </location>
</feature>
<feature type="compositionally biased region" description="Acidic residues" evidence="1">
    <location>
        <begin position="11"/>
        <end position="22"/>
    </location>
</feature>
<gene>
    <name evidence="2" type="ORF">M5K25_000731</name>
</gene>
<evidence type="ECO:0000313" key="2">
    <source>
        <dbReference type="EMBL" id="KAL0928808.1"/>
    </source>
</evidence>
<feature type="region of interest" description="Disordered" evidence="1">
    <location>
        <begin position="1"/>
        <end position="61"/>
    </location>
</feature>
<keyword evidence="3" id="KW-1185">Reference proteome</keyword>
<protein>
    <submittedName>
        <fullName evidence="2">Uncharacterized protein</fullName>
    </submittedName>
</protein>
<feature type="compositionally biased region" description="Gly residues" evidence="1">
    <location>
        <begin position="1"/>
        <end position="10"/>
    </location>
</feature>
<dbReference type="Proteomes" id="UP001552299">
    <property type="component" value="Unassembled WGS sequence"/>
</dbReference>
<dbReference type="AlphaFoldDB" id="A0ABD0VWG1"/>
<sequence length="61" mass="5800">MERGGAGGGPEVDEAAEGEVGDEVGGGKRLHGDGASCVAGVEPALDGGAVVGDAGTEAHRR</sequence>
<reference evidence="2 3" key="1">
    <citation type="journal article" date="2024" name="Plant Biotechnol. J.">
        <title>Dendrobium thyrsiflorum genome and its molecular insights into genes involved in important horticultural traits.</title>
        <authorList>
            <person name="Chen B."/>
            <person name="Wang J.Y."/>
            <person name="Zheng P.J."/>
            <person name="Li K.L."/>
            <person name="Liang Y.M."/>
            <person name="Chen X.F."/>
            <person name="Zhang C."/>
            <person name="Zhao X."/>
            <person name="He X."/>
            <person name="Zhang G.Q."/>
            <person name="Liu Z.J."/>
            <person name="Xu Q."/>
        </authorList>
    </citation>
    <scope>NUCLEOTIDE SEQUENCE [LARGE SCALE GENOMIC DNA]</scope>
    <source>
        <strain evidence="2">GZMU011</strain>
    </source>
</reference>
<evidence type="ECO:0000256" key="1">
    <source>
        <dbReference type="SAM" id="MobiDB-lite"/>
    </source>
</evidence>
<name>A0ABD0VWG1_DENTH</name>
<accession>A0ABD0VWG1</accession>